<reference evidence="2 3" key="1">
    <citation type="submission" date="2019-10" db="EMBL/GenBank/DDBJ databases">
        <authorList>
            <person name="Karimi E."/>
        </authorList>
    </citation>
    <scope>NUCLEOTIDE SEQUENCE [LARGE SCALE GENOMIC DNA]</scope>
    <source>
        <strain evidence="2">Bacillus sp. 348</strain>
    </source>
</reference>
<proteinExistence type="predicted"/>
<evidence type="ECO:0008006" key="4">
    <source>
        <dbReference type="Google" id="ProtNLM"/>
    </source>
</evidence>
<gene>
    <name evidence="2" type="ORF">BACI348_50788</name>
</gene>
<evidence type="ECO:0000256" key="1">
    <source>
        <dbReference type="SAM" id="Phobius"/>
    </source>
</evidence>
<keyword evidence="1" id="KW-1133">Transmembrane helix</keyword>
<accession>A0A653XHR7</accession>
<keyword evidence="1" id="KW-0472">Membrane</keyword>
<evidence type="ECO:0000313" key="3">
    <source>
        <dbReference type="Proteomes" id="UP000433089"/>
    </source>
</evidence>
<dbReference type="Proteomes" id="UP000433089">
    <property type="component" value="Unassembled WGS sequence"/>
</dbReference>
<evidence type="ECO:0000313" key="2">
    <source>
        <dbReference type="EMBL" id="VXC29625.1"/>
    </source>
</evidence>
<keyword evidence="1" id="KW-0812">Transmembrane</keyword>
<dbReference type="AlphaFoldDB" id="A0A653XHR7"/>
<organism evidence="2 3">
    <name type="scientific">Bacillus altitudinis</name>
    <dbReference type="NCBI Taxonomy" id="293387"/>
    <lineage>
        <taxon>Bacteria</taxon>
        <taxon>Bacillati</taxon>
        <taxon>Bacillota</taxon>
        <taxon>Bacilli</taxon>
        <taxon>Bacillales</taxon>
        <taxon>Bacillaceae</taxon>
        <taxon>Bacillus</taxon>
    </lineage>
</organism>
<name>A0A653XHR7_BACAB</name>
<feature type="transmembrane region" description="Helical" evidence="1">
    <location>
        <begin position="7"/>
        <end position="29"/>
    </location>
</feature>
<protein>
    <recommendedName>
        <fullName evidence="4">MFS transporter</fullName>
    </recommendedName>
</protein>
<dbReference type="EMBL" id="CABWLH010000010">
    <property type="protein sequence ID" value="VXC29625.1"/>
    <property type="molecule type" value="Genomic_DNA"/>
</dbReference>
<sequence length="39" mass="4205">MKNFPIAIFALTLGAFSIGMTEFVLMGLLPNVADDLHVP</sequence>